<evidence type="ECO:0000313" key="5">
    <source>
        <dbReference type="Proteomes" id="UP000028545"/>
    </source>
</evidence>
<accession>A0A084G3D6</accession>
<keyword evidence="2" id="KW-0677">Repeat</keyword>
<keyword evidence="1" id="KW-0853">WD repeat</keyword>
<evidence type="ECO:0000313" key="4">
    <source>
        <dbReference type="EMBL" id="KEZ41848.1"/>
    </source>
</evidence>
<dbReference type="Proteomes" id="UP000028545">
    <property type="component" value="Unassembled WGS sequence"/>
</dbReference>
<dbReference type="InterPro" id="IPR015943">
    <property type="entry name" value="WD40/YVTN_repeat-like_dom_sf"/>
</dbReference>
<keyword evidence="5" id="KW-1185">Reference proteome</keyword>
<proteinExistence type="predicted"/>
<dbReference type="PANTHER" id="PTHR44472">
    <property type="entry name" value="DDB1- AND CUL4-ASSOCIATED FACTOR 4-RELATED"/>
    <property type="match status" value="1"/>
</dbReference>
<dbReference type="InterPro" id="IPR036322">
    <property type="entry name" value="WD40_repeat_dom_sf"/>
</dbReference>
<dbReference type="HOGENOM" id="CLU_030123_0_0_1"/>
<evidence type="ECO:0008006" key="6">
    <source>
        <dbReference type="Google" id="ProtNLM"/>
    </source>
</evidence>
<dbReference type="OMA" id="QANHTAP"/>
<dbReference type="PANTHER" id="PTHR44472:SF1">
    <property type="entry name" value="DDB1 AND CUL4 ASSOCIATED FACTOR 4"/>
    <property type="match status" value="1"/>
</dbReference>
<comment type="caution">
    <text evidence="4">The sequence shown here is derived from an EMBL/GenBank/DDBJ whole genome shotgun (WGS) entry which is preliminary data.</text>
</comment>
<feature type="region of interest" description="Disordered" evidence="3">
    <location>
        <begin position="34"/>
        <end position="66"/>
    </location>
</feature>
<dbReference type="KEGG" id="sapo:SAPIO_CDS6654"/>
<dbReference type="InterPro" id="IPR052254">
    <property type="entry name" value="CUL4-DDB1_E3_ligase_receptor"/>
</dbReference>
<dbReference type="AlphaFoldDB" id="A0A084G3D6"/>
<dbReference type="Gene3D" id="2.130.10.10">
    <property type="entry name" value="YVTN repeat-like/Quinoprotein amine dehydrogenase"/>
    <property type="match status" value="1"/>
</dbReference>
<dbReference type="RefSeq" id="XP_016641647.1">
    <property type="nucleotide sequence ID" value="XM_016788703.1"/>
</dbReference>
<evidence type="ECO:0000256" key="2">
    <source>
        <dbReference type="ARBA" id="ARBA00022737"/>
    </source>
</evidence>
<dbReference type="VEuPathDB" id="FungiDB:SAPIO_CDS6654"/>
<dbReference type="GeneID" id="27725726"/>
<protein>
    <recommendedName>
        <fullName evidence="6">Myocyte-specific enhancer factor 2d</fullName>
    </recommendedName>
</protein>
<evidence type="ECO:0000256" key="1">
    <source>
        <dbReference type="ARBA" id="ARBA00022574"/>
    </source>
</evidence>
<sequence>MPPREIPGFYYDEAKGKYFKIESRATAPVNAPWSSDNVKKLKRKEKAERKRRNAEARARVTSAGKVKPARITRRGGGVFGKQSLAGTVLRVECSGRKGVVEEGDVRAWVYGSGLRGMGEAGLGGARVGWGGDLVGSFAVDWGDGDGLPGIYAGQLVDQGRMMMCGQYIPTDETGLVCWDSSRNGGWLIPPGGIRSLIVPEFASIGYNPTHQVIFMAGLSNPAAFMSFTWLKPISYPGDRFLRGIRRVTGACLARLPQGTPPNHLSSHTASPALPQHPNLFCFAGTNAGVLALHSTGDTSWVHPTRSSGDIFTTDCHPSDPSLLLAAGRRGIVTLADMRVGPATHAPPPSFSHGSPVTHLRIAPDGNPYRIVVAGLRSKMAIYDRRWMGRYPRTEALPYLPFPAYKNEVRLRIGWDVDPGGDGGGAGVIVAAHDDGQVGVYSAASGRRVGFLPLGAGEREPVRCLRVGRVRGEEMPSVLVGAGGGVLKFSCGAGEGEE</sequence>
<feature type="compositionally biased region" description="Basic and acidic residues" evidence="3">
    <location>
        <begin position="45"/>
        <end position="58"/>
    </location>
</feature>
<dbReference type="EMBL" id="JOWA01000106">
    <property type="protein sequence ID" value="KEZ41848.1"/>
    <property type="molecule type" value="Genomic_DNA"/>
</dbReference>
<name>A0A084G3D6_PSEDA</name>
<gene>
    <name evidence="4" type="ORF">SAPIO_CDS6654</name>
</gene>
<reference evidence="4 5" key="1">
    <citation type="journal article" date="2014" name="Genome Announc.">
        <title>Draft genome sequence of the pathogenic fungus Scedosporium apiospermum.</title>
        <authorList>
            <person name="Vandeputte P."/>
            <person name="Ghamrawi S."/>
            <person name="Rechenmann M."/>
            <person name="Iltis A."/>
            <person name="Giraud S."/>
            <person name="Fleury M."/>
            <person name="Thornton C."/>
            <person name="Delhaes L."/>
            <person name="Meyer W."/>
            <person name="Papon N."/>
            <person name="Bouchara J.P."/>
        </authorList>
    </citation>
    <scope>NUCLEOTIDE SEQUENCE [LARGE SCALE GENOMIC DNA]</scope>
    <source>
        <strain evidence="4 5">IHEM 14462</strain>
    </source>
</reference>
<dbReference type="GO" id="GO:0080008">
    <property type="term" value="C:Cul4-RING E3 ubiquitin ligase complex"/>
    <property type="evidence" value="ECO:0007669"/>
    <property type="project" value="TreeGrafter"/>
</dbReference>
<organism evidence="4 5">
    <name type="scientific">Pseudallescheria apiosperma</name>
    <name type="common">Scedosporium apiospermum</name>
    <dbReference type="NCBI Taxonomy" id="563466"/>
    <lineage>
        <taxon>Eukaryota</taxon>
        <taxon>Fungi</taxon>
        <taxon>Dikarya</taxon>
        <taxon>Ascomycota</taxon>
        <taxon>Pezizomycotina</taxon>
        <taxon>Sordariomycetes</taxon>
        <taxon>Hypocreomycetidae</taxon>
        <taxon>Microascales</taxon>
        <taxon>Microascaceae</taxon>
        <taxon>Scedosporium</taxon>
    </lineage>
</organism>
<evidence type="ECO:0000256" key="3">
    <source>
        <dbReference type="SAM" id="MobiDB-lite"/>
    </source>
</evidence>
<dbReference type="SUPFAM" id="SSF50978">
    <property type="entry name" value="WD40 repeat-like"/>
    <property type="match status" value="1"/>
</dbReference>
<dbReference type="OrthoDB" id="128867at2759"/>